<keyword evidence="5" id="KW-0926">Vacuole</keyword>
<evidence type="ECO:0000256" key="5">
    <source>
        <dbReference type="ARBA" id="ARBA00022554"/>
    </source>
</evidence>
<feature type="region of interest" description="Disordered" evidence="7">
    <location>
        <begin position="1354"/>
        <end position="1411"/>
    </location>
</feature>
<evidence type="ECO:0000256" key="2">
    <source>
        <dbReference type="ARBA" id="ARBA00005643"/>
    </source>
</evidence>
<dbReference type="GO" id="GO:0005774">
    <property type="term" value="C:vacuolar membrane"/>
    <property type="evidence" value="ECO:0007669"/>
    <property type="project" value="UniProtKB-SubCell"/>
</dbReference>
<dbReference type="Pfam" id="PF12257">
    <property type="entry name" value="IML1"/>
    <property type="match status" value="1"/>
</dbReference>
<proteinExistence type="inferred from homology"/>
<sequence>MADADDDRRIQKVCTLWTHQPDFSTDDVVFNADRFAELNLQPGSLAQIIPIISGTSARDFVQENPKRDHPTKSKRDISHHNGKLLRITRGTQSSAITFDENGSYINAGKDTDESRSYCFVARDASAEMKQKNPNLQISISSTVAAAFGFRSRSIVVVATANEEDHSASHIELTFRDEYLSRGDMWRLVTSELSERTVYRDQKILFLGTVKATVKNVYINGEKKKSGYFCSTTRPIFRSESARYTVFIQMSKEMWNFDAEGAGEIMFNKVINGFLPELFKNWMSINAHHLVSIILFARLEYRDDQLQQHNIAQHLRKHATGHRDGSRDFYKVVVSEMASNDWIKILYQLKKEFRTFLKDISVEPQHDDGSDETKFSIVGKPCGASKGNILEAINMATAQFSHDYIDRDLVRTGISVVVITAGTGVYEVDYDMLKLTTDNLMGSGIGIDLVCLSPMPLHSVPLFMYRNPRVLESTLPTAAPSPSTSLPDNTPRQHDLQLRKIPSAMKQRRKPAELIPGEWSYAIPHWVDVSFWSGTADEQAMLLRHKKKRTHKNGHRGEQFHLRCRLYELQMMGLMENEMTNISVAKAHEHPLHPWHQLRHQISGRPITKDTEGRIRELEMEWMNEYDDYVFRPAAERDAIEEAARKRAQKSALDGSKLTADSSGRTNYAYAEDVSSQGGSLKPGAGYLDWKMREKVPVTPLGVGRKASISSIATTATTNTTATSATLASRTSSLRVTRQISFGGSLFGPPKAMVSTDVAGGVATIKPPTFVKDRGTETPTRDRSNSSKFTDQFKAALSRAASSQTTTPTLRTLAEDAKEKSRPINISLNKAAANSDHGPADVLPSTSADTLNGEPGAIDKNGKAKADRQTGTSTGVVSLRKQVSHLSTSGDARPIPQTLSLSRALAPWLVLVNPCNPRKNNQQINSEFRRWQHVFPRQRRTGSIKWKSLCSPASVPLTNEFFPTAEQLATEYHESPYHLNQDEDDDMAEAPKTRESLIRELIAFRLSHGFQLIVGEDVAEFVGNKGDKSAHIFDKNYMAQDGATVFMSVGSAIHQLLCGSDGEVEIRRFNRKPAAEYESFETTNAVVYKPYIQTVLASGYEQREITFKVPKSDYNWNLIDSFIAGHHDQYSDVLRFWRARFVLIPVDIPSHGRGHGVQQRRQPLATVTEDTEEEIRLEGIRKLTQAWQKNRILPPEERALLNRRKDPNPLAIEYQTRDTSAVITAGADSIVFTDNDPAVLTTESNTYNTKDMSIPKLAHDLQGEKGIKVLDRRWHWRLHYNCFVGSDLTSWLLLNFEDVQTRDDAVALGNKLMEQGLFQHVQSKHQFRDGNFFYQIAASHRAPRPDSRMGGWFGGRKNLGSVPSTPMAETPRIPTGITGKSYIGSGGSRPSTGSSSSKSGDKTPTKPHEKRKAILSNVMRYDVDPRKKSYRPEIINLHYDRLHNPDNCYHLRIDWMNVTAKFIEDAVVNWATTVERYGLKLVELPLAEACAITDDHPFRSPYEINLAVPPPMSPAGAHVFDNTSFEARKIKDKFCYHKALLKKFSFVLDGEAKGLFPQDVDVTYSWGKPDYKFTQYIHKSGIVIAQITDEGSFLLLANRLYNDRTAGRRESGRVQDMDVKIADRRHVGAHVSSHRSRSSPMSSPMVKPITSSSEGGNNATVNVKVTAEDIKDEFEKFCRDEGKLRGFYEMVGREARKPGASPSPRLLGVGEGVVPELLLPPRVLAGRGVSPGRGK</sequence>
<comment type="caution">
    <text evidence="9">The sequence shown here is derived from an EMBL/GenBank/DDBJ whole genome shotgun (WGS) entry which is preliminary data.</text>
</comment>
<dbReference type="Pfam" id="PF19418">
    <property type="entry name" value="DEPDC5_CTD"/>
    <property type="match status" value="1"/>
</dbReference>
<dbReference type="GO" id="GO:0010508">
    <property type="term" value="P:positive regulation of autophagy"/>
    <property type="evidence" value="ECO:0007669"/>
    <property type="project" value="TreeGrafter"/>
</dbReference>
<feature type="region of interest" description="Disordered" evidence="7">
    <location>
        <begin position="473"/>
        <end position="492"/>
    </location>
</feature>
<dbReference type="Pfam" id="PF00610">
    <property type="entry name" value="DEP"/>
    <property type="match status" value="1"/>
</dbReference>
<feature type="region of interest" description="Disordered" evidence="7">
    <location>
        <begin position="1627"/>
        <end position="1656"/>
    </location>
</feature>
<dbReference type="Gene3D" id="1.10.10.10">
    <property type="entry name" value="Winged helix-like DNA-binding domain superfamily/Winged helix DNA-binding domain"/>
    <property type="match status" value="1"/>
</dbReference>
<evidence type="ECO:0000256" key="1">
    <source>
        <dbReference type="ARBA" id="ARBA00004148"/>
    </source>
</evidence>
<protein>
    <recommendedName>
        <fullName evidence="3">Vacuolar membrane-associated protein IML1</fullName>
    </recommendedName>
    <alternativeName>
        <fullName evidence="4">Vacuolar membrane-associated protein iml1</fullName>
    </alternativeName>
</protein>
<feature type="region of interest" description="Disordered" evidence="7">
    <location>
        <begin position="768"/>
        <end position="788"/>
    </location>
</feature>
<dbReference type="SMART" id="SM00049">
    <property type="entry name" value="DEP"/>
    <property type="match status" value="1"/>
</dbReference>
<dbReference type="GO" id="GO:1990130">
    <property type="term" value="C:GATOR1 complex"/>
    <property type="evidence" value="ECO:0007669"/>
    <property type="project" value="TreeGrafter"/>
</dbReference>
<dbReference type="InterPro" id="IPR057068">
    <property type="entry name" value="IML1_N_fung"/>
</dbReference>
<dbReference type="InterPro" id="IPR036388">
    <property type="entry name" value="WH-like_DNA-bd_sf"/>
</dbReference>
<feature type="compositionally biased region" description="Basic and acidic residues" evidence="7">
    <location>
        <begin position="770"/>
        <end position="784"/>
    </location>
</feature>
<dbReference type="GO" id="GO:1904262">
    <property type="term" value="P:negative regulation of TORC1 signaling"/>
    <property type="evidence" value="ECO:0007669"/>
    <property type="project" value="TreeGrafter"/>
</dbReference>
<dbReference type="GO" id="GO:0005096">
    <property type="term" value="F:GTPase activator activity"/>
    <property type="evidence" value="ECO:0007669"/>
    <property type="project" value="InterPro"/>
</dbReference>
<evidence type="ECO:0000313" key="10">
    <source>
        <dbReference type="Proteomes" id="UP000800235"/>
    </source>
</evidence>
<gene>
    <name evidence="9" type="ORF">EJ08DRAFT_650710</name>
</gene>
<keyword evidence="6" id="KW-0472">Membrane</keyword>
<dbReference type="OrthoDB" id="39497at2759"/>
<dbReference type="InterPro" id="IPR000591">
    <property type="entry name" value="DEP_dom"/>
</dbReference>
<dbReference type="PROSITE" id="PS50186">
    <property type="entry name" value="DEP"/>
    <property type="match status" value="1"/>
</dbReference>
<dbReference type="SUPFAM" id="SSF46785">
    <property type="entry name" value="Winged helix' DNA-binding domain"/>
    <property type="match status" value="1"/>
</dbReference>
<comment type="similarity">
    <text evidence="2">Belongs to the IML1 family.</text>
</comment>
<feature type="region of interest" description="Disordered" evidence="7">
    <location>
        <begin position="60"/>
        <end position="79"/>
    </location>
</feature>
<dbReference type="EMBL" id="MU007051">
    <property type="protein sequence ID" value="KAF2428924.1"/>
    <property type="molecule type" value="Genomic_DNA"/>
</dbReference>
<evidence type="ECO:0000259" key="8">
    <source>
        <dbReference type="PROSITE" id="PS50186"/>
    </source>
</evidence>
<dbReference type="CDD" id="cd04449">
    <property type="entry name" value="DEP_DEPDC5-like"/>
    <property type="match status" value="1"/>
</dbReference>
<dbReference type="InterPro" id="IPR048255">
    <property type="entry name" value="IML1_N"/>
</dbReference>
<accession>A0A9P4NPF1</accession>
<dbReference type="Pfam" id="PF24438">
    <property type="entry name" value="IML1_N_fung"/>
    <property type="match status" value="1"/>
</dbReference>
<feature type="domain" description="DEP" evidence="8">
    <location>
        <begin position="1262"/>
        <end position="1337"/>
    </location>
</feature>
<evidence type="ECO:0000256" key="6">
    <source>
        <dbReference type="ARBA" id="ARBA00023136"/>
    </source>
</evidence>
<dbReference type="PANTHER" id="PTHR13179">
    <property type="entry name" value="DEP DOMAIN CONTAINING PROTEIN 5"/>
    <property type="match status" value="1"/>
</dbReference>
<reference evidence="9" key="1">
    <citation type="journal article" date="2020" name="Stud. Mycol.">
        <title>101 Dothideomycetes genomes: a test case for predicting lifestyles and emergence of pathogens.</title>
        <authorList>
            <person name="Haridas S."/>
            <person name="Albert R."/>
            <person name="Binder M."/>
            <person name="Bloem J."/>
            <person name="Labutti K."/>
            <person name="Salamov A."/>
            <person name="Andreopoulos B."/>
            <person name="Baker S."/>
            <person name="Barry K."/>
            <person name="Bills G."/>
            <person name="Bluhm B."/>
            <person name="Cannon C."/>
            <person name="Castanera R."/>
            <person name="Culley D."/>
            <person name="Daum C."/>
            <person name="Ezra D."/>
            <person name="Gonzalez J."/>
            <person name="Henrissat B."/>
            <person name="Kuo A."/>
            <person name="Liang C."/>
            <person name="Lipzen A."/>
            <person name="Lutzoni F."/>
            <person name="Magnuson J."/>
            <person name="Mondo S."/>
            <person name="Nolan M."/>
            <person name="Ohm R."/>
            <person name="Pangilinan J."/>
            <person name="Park H.-J."/>
            <person name="Ramirez L."/>
            <person name="Alfaro M."/>
            <person name="Sun H."/>
            <person name="Tritt A."/>
            <person name="Yoshinaga Y."/>
            <person name="Zwiers L.-H."/>
            <person name="Turgeon B."/>
            <person name="Goodwin S."/>
            <person name="Spatafora J."/>
            <person name="Crous P."/>
            <person name="Grigoriev I."/>
        </authorList>
    </citation>
    <scope>NUCLEOTIDE SEQUENCE</scope>
    <source>
        <strain evidence="9">CBS 130266</strain>
    </source>
</reference>
<dbReference type="GO" id="GO:0035556">
    <property type="term" value="P:intracellular signal transduction"/>
    <property type="evidence" value="ECO:0007669"/>
    <property type="project" value="InterPro"/>
</dbReference>
<feature type="compositionally biased region" description="Low complexity" evidence="7">
    <location>
        <begin position="473"/>
        <end position="486"/>
    </location>
</feature>
<evidence type="ECO:0000256" key="3">
    <source>
        <dbReference type="ARBA" id="ARBA00018529"/>
    </source>
</evidence>
<organism evidence="9 10">
    <name type="scientific">Tothia fuscella</name>
    <dbReference type="NCBI Taxonomy" id="1048955"/>
    <lineage>
        <taxon>Eukaryota</taxon>
        <taxon>Fungi</taxon>
        <taxon>Dikarya</taxon>
        <taxon>Ascomycota</taxon>
        <taxon>Pezizomycotina</taxon>
        <taxon>Dothideomycetes</taxon>
        <taxon>Pleosporomycetidae</taxon>
        <taxon>Venturiales</taxon>
        <taxon>Cylindrosympodiaceae</taxon>
        <taxon>Tothia</taxon>
    </lineage>
</organism>
<evidence type="ECO:0000256" key="7">
    <source>
        <dbReference type="SAM" id="MobiDB-lite"/>
    </source>
</evidence>
<keyword evidence="10" id="KW-1185">Reference proteome</keyword>
<feature type="region of interest" description="Disordered" evidence="7">
    <location>
        <begin position="851"/>
        <end position="873"/>
    </location>
</feature>
<feature type="compositionally biased region" description="Low complexity" evidence="7">
    <location>
        <begin position="1387"/>
        <end position="1397"/>
    </location>
</feature>
<dbReference type="InterPro" id="IPR027244">
    <property type="entry name" value="IML1"/>
</dbReference>
<dbReference type="PANTHER" id="PTHR13179:SF8">
    <property type="entry name" value="GATOR COMPLEX PROTEIN DEPDC5"/>
    <property type="match status" value="1"/>
</dbReference>
<evidence type="ECO:0000313" key="9">
    <source>
        <dbReference type="EMBL" id="KAF2428924.1"/>
    </source>
</evidence>
<name>A0A9P4NPF1_9PEZI</name>
<dbReference type="Proteomes" id="UP000800235">
    <property type="component" value="Unassembled WGS sequence"/>
</dbReference>
<dbReference type="InterPro" id="IPR045838">
    <property type="entry name" value="DEPDC5_CTD"/>
</dbReference>
<dbReference type="InterPro" id="IPR036390">
    <property type="entry name" value="WH_DNA-bd_sf"/>
</dbReference>
<comment type="subcellular location">
    <subcellularLocation>
        <location evidence="1">Vacuole membrane</location>
        <topology evidence="1">Peripheral membrane protein</topology>
    </subcellularLocation>
</comment>
<evidence type="ECO:0000256" key="4">
    <source>
        <dbReference type="ARBA" id="ARBA00021881"/>
    </source>
</evidence>